<reference evidence="10 11" key="1">
    <citation type="submission" date="2018-05" db="EMBL/GenBank/DDBJ databases">
        <title>Genomic Encyclopedia of Type Strains, Phase IV (KMG-IV): sequencing the most valuable type-strain genomes for metagenomic binning, comparative biology and taxonomic classification.</title>
        <authorList>
            <person name="Goeker M."/>
        </authorList>
    </citation>
    <scope>NUCLEOTIDE SEQUENCE [LARGE SCALE GENOMIC DNA]</scope>
    <source>
        <strain evidence="10 11">JC118</strain>
    </source>
</reference>
<evidence type="ECO:0000256" key="6">
    <source>
        <dbReference type="ARBA" id="ARBA00023136"/>
    </source>
</evidence>
<evidence type="ECO:0000259" key="9">
    <source>
        <dbReference type="Pfam" id="PF12821"/>
    </source>
</evidence>
<dbReference type="PANTHER" id="PTHR34390">
    <property type="entry name" value="UPF0442 PROTEIN YJJB-RELATED"/>
    <property type="match status" value="1"/>
</dbReference>
<gene>
    <name evidence="10" type="ORF">DES51_11615</name>
</gene>
<feature type="transmembrane region" description="Helical" evidence="8">
    <location>
        <begin position="25"/>
        <end position="50"/>
    </location>
</feature>
<evidence type="ECO:0000256" key="2">
    <source>
        <dbReference type="ARBA" id="ARBA00022475"/>
    </source>
</evidence>
<evidence type="ECO:0000313" key="10">
    <source>
        <dbReference type="EMBL" id="PXX75925.1"/>
    </source>
</evidence>
<sequence length="131" mass="14224">MTSVAYSLVMQVPFDKIIPASVNGAFAWFIFLLLNNMCGLAFSTYIAGICMSMGTQLLSRKYKTPITVILIPSFIPFVPGADIYKCMFYLMKGQSSLSVYHLGLTITVAGMIGLGALSVEALLRLIKKAAL</sequence>
<feature type="transmembrane region" description="Helical" evidence="8">
    <location>
        <begin position="99"/>
        <end position="123"/>
    </location>
</feature>
<accession>A0A318KKY6</accession>
<name>A0A318KKY6_9FIRM</name>
<dbReference type="EMBL" id="QJKH01000016">
    <property type="protein sequence ID" value="PXX75925.1"/>
    <property type="molecule type" value="Genomic_DNA"/>
</dbReference>
<evidence type="ECO:0000256" key="7">
    <source>
        <dbReference type="ARBA" id="ARBA00034125"/>
    </source>
</evidence>
<comment type="caution">
    <text evidence="10">The sequence shown here is derived from an EMBL/GenBank/DDBJ whole genome shotgun (WGS) entry which is preliminary data.</text>
</comment>
<organism evidence="10 11">
    <name type="scientific">Dielma fastidiosa</name>
    <dbReference type="NCBI Taxonomy" id="1034346"/>
    <lineage>
        <taxon>Bacteria</taxon>
        <taxon>Bacillati</taxon>
        <taxon>Bacillota</taxon>
        <taxon>Erysipelotrichia</taxon>
        <taxon>Erysipelotrichales</taxon>
        <taxon>Erysipelotrichaceae</taxon>
        <taxon>Dielma</taxon>
    </lineage>
</organism>
<keyword evidence="3" id="KW-0997">Cell inner membrane</keyword>
<dbReference type="Pfam" id="PF12821">
    <property type="entry name" value="ThrE_2"/>
    <property type="match status" value="1"/>
</dbReference>
<evidence type="ECO:0000313" key="11">
    <source>
        <dbReference type="Proteomes" id="UP000247612"/>
    </source>
</evidence>
<comment type="subcellular location">
    <subcellularLocation>
        <location evidence="1">Cell membrane</location>
        <topology evidence="1">Multi-pass membrane protein</topology>
    </subcellularLocation>
</comment>
<dbReference type="GO" id="GO:0005886">
    <property type="term" value="C:plasma membrane"/>
    <property type="evidence" value="ECO:0007669"/>
    <property type="project" value="UniProtKB-SubCell"/>
</dbReference>
<dbReference type="PANTHER" id="PTHR34390:SF1">
    <property type="entry name" value="SUCCINATE TRANSPORTER SUBUNIT YJJB-RELATED"/>
    <property type="match status" value="1"/>
</dbReference>
<keyword evidence="6 8" id="KW-0472">Membrane</keyword>
<dbReference type="Proteomes" id="UP000247612">
    <property type="component" value="Unassembled WGS sequence"/>
</dbReference>
<dbReference type="GO" id="GO:0015744">
    <property type="term" value="P:succinate transport"/>
    <property type="evidence" value="ECO:0007669"/>
    <property type="project" value="TreeGrafter"/>
</dbReference>
<dbReference type="InterPro" id="IPR024528">
    <property type="entry name" value="ThrE_2"/>
</dbReference>
<dbReference type="InterPro" id="IPR050539">
    <property type="entry name" value="ThrE_Dicarb/AminoAcid_Exp"/>
</dbReference>
<keyword evidence="2" id="KW-1003">Cell membrane</keyword>
<dbReference type="AlphaFoldDB" id="A0A318KKY6"/>
<keyword evidence="11" id="KW-1185">Reference proteome</keyword>
<evidence type="ECO:0000256" key="1">
    <source>
        <dbReference type="ARBA" id="ARBA00004651"/>
    </source>
</evidence>
<evidence type="ECO:0000256" key="5">
    <source>
        <dbReference type="ARBA" id="ARBA00022989"/>
    </source>
</evidence>
<feature type="domain" description="Threonine/Serine exporter ThrE" evidence="9">
    <location>
        <begin position="2"/>
        <end position="120"/>
    </location>
</feature>
<dbReference type="STRING" id="1034346.GCA_000313565_01741"/>
<evidence type="ECO:0000256" key="3">
    <source>
        <dbReference type="ARBA" id="ARBA00022519"/>
    </source>
</evidence>
<evidence type="ECO:0000256" key="8">
    <source>
        <dbReference type="SAM" id="Phobius"/>
    </source>
</evidence>
<evidence type="ECO:0000256" key="4">
    <source>
        <dbReference type="ARBA" id="ARBA00022692"/>
    </source>
</evidence>
<keyword evidence="5 8" id="KW-1133">Transmembrane helix</keyword>
<proteinExistence type="inferred from homology"/>
<comment type="similarity">
    <text evidence="7">Belongs to the ThrE exporter (TC 2.A.79) family.</text>
</comment>
<keyword evidence="4 8" id="KW-0812">Transmembrane</keyword>
<protein>
    <submittedName>
        <fullName evidence="10">Uncharacterized membrane protein YjjB (DUF3815 family)</fullName>
    </submittedName>
</protein>